<sequence length="223" mass="23655">MGGPGVGLDDTRICAGVIVCWSRGTGRAEDLSRGALESGVEHGCVHWRGGSGAGESGAETQRLGYTGWGPHTQRASGQGGWGMDPGPADLTGVTAGGCTLPMWPGATESRWPSRTGLLSPPSGEQGCGEMGSHGLCPCRYYDSFTNCTEEESTKVGCYWPNPLAQGLIIGIHRQFFSNCTVDRPHWEDPSDEVLIPLVIVPVLLTVAMAGLVVWRSKRTDQLL</sequence>
<reference evidence="14 15" key="1">
    <citation type="journal article" date="2009" name="Science">
        <title>Genome sequence, comparative analysis, and population genetics of the domestic horse.</title>
        <authorList>
            <consortium name="Broad Institute Genome Sequencing Platform"/>
            <consortium name="Broad Institute Whole Genome Assembly Team"/>
            <person name="Wade C.M."/>
            <person name="Giulotto E."/>
            <person name="Sigurdsson S."/>
            <person name="Zoli M."/>
            <person name="Gnerre S."/>
            <person name="Imsland F."/>
            <person name="Lear T.L."/>
            <person name="Adelson D.L."/>
            <person name="Bailey E."/>
            <person name="Bellone R.R."/>
            <person name="Bloecker H."/>
            <person name="Distl O."/>
            <person name="Edgar R.C."/>
            <person name="Garber M."/>
            <person name="Leeb T."/>
            <person name="Mauceli E."/>
            <person name="MacLeod J.N."/>
            <person name="Penedo M.C.T."/>
            <person name="Raison J.M."/>
            <person name="Sharpe T."/>
            <person name="Vogel J."/>
            <person name="Andersson L."/>
            <person name="Antczak D.F."/>
            <person name="Biagi T."/>
            <person name="Binns M.M."/>
            <person name="Chowdhary B.P."/>
            <person name="Coleman S.J."/>
            <person name="Della Valle G."/>
            <person name="Fryc S."/>
            <person name="Guerin G."/>
            <person name="Hasegawa T."/>
            <person name="Hill E.W."/>
            <person name="Jurka J."/>
            <person name="Kiialainen A."/>
            <person name="Lindgren G."/>
            <person name="Liu J."/>
            <person name="Magnani E."/>
            <person name="Mickelson J.R."/>
            <person name="Murray J."/>
            <person name="Nergadze S.G."/>
            <person name="Onofrio R."/>
            <person name="Pedroni S."/>
            <person name="Piras M.F."/>
            <person name="Raudsepp T."/>
            <person name="Rocchi M."/>
            <person name="Roeed K.H."/>
            <person name="Ryder O.A."/>
            <person name="Searle S."/>
            <person name="Skow L."/>
            <person name="Swinburne J.E."/>
            <person name="Syvaenen A.C."/>
            <person name="Tozaki T."/>
            <person name="Valberg S.J."/>
            <person name="Vaudin M."/>
            <person name="White J.R."/>
            <person name="Zody M.C."/>
            <person name="Lander E.S."/>
            <person name="Lindblad-Toh K."/>
        </authorList>
    </citation>
    <scope>NUCLEOTIDE SEQUENCE [LARGE SCALE GENOMIC DNA]</scope>
    <source>
        <strain evidence="14 15">Thoroughbred</strain>
    </source>
</reference>
<dbReference type="PANTHER" id="PTHR14076:SF2">
    <property type="entry name" value="RECEPTOR ACTIVITY-MODIFYING PROTEIN 3"/>
    <property type="match status" value="1"/>
</dbReference>
<dbReference type="Ensembl" id="ENSECAT00000142732.1">
    <property type="protein sequence ID" value="ENSECAP00000065778.1"/>
    <property type="gene ID" value="ENSECAG00000045867.1"/>
</dbReference>
<evidence type="ECO:0000256" key="12">
    <source>
        <dbReference type="ARBA" id="ARBA00041072"/>
    </source>
</evidence>
<dbReference type="GO" id="GO:0006886">
    <property type="term" value="P:intracellular protein transport"/>
    <property type="evidence" value="ECO:0007669"/>
    <property type="project" value="InterPro"/>
</dbReference>
<feature type="transmembrane region" description="Helical" evidence="13">
    <location>
        <begin position="193"/>
        <end position="214"/>
    </location>
</feature>
<reference evidence="14" key="2">
    <citation type="submission" date="2025-05" db="UniProtKB">
        <authorList>
            <consortium name="Ensembl"/>
        </authorList>
    </citation>
    <scope>IDENTIFICATION</scope>
    <source>
        <strain evidence="14">Thoroughbred</strain>
    </source>
</reference>
<evidence type="ECO:0000256" key="10">
    <source>
        <dbReference type="ARBA" id="ARBA00023170"/>
    </source>
</evidence>
<evidence type="ECO:0000256" key="3">
    <source>
        <dbReference type="ARBA" id="ARBA00022448"/>
    </source>
</evidence>
<dbReference type="GO" id="GO:0008277">
    <property type="term" value="P:regulation of G protein-coupled receptor signaling pathway"/>
    <property type="evidence" value="ECO:0007669"/>
    <property type="project" value="InterPro"/>
</dbReference>
<dbReference type="GO" id="GO:0005886">
    <property type="term" value="C:plasma membrane"/>
    <property type="evidence" value="ECO:0007669"/>
    <property type="project" value="UniProtKB-SubCell"/>
</dbReference>
<keyword evidence="7 13" id="KW-1133">Transmembrane helix</keyword>
<dbReference type="GO" id="GO:0007186">
    <property type="term" value="P:G protein-coupled receptor signaling pathway"/>
    <property type="evidence" value="ECO:0000318"/>
    <property type="project" value="GO_Central"/>
</dbReference>
<evidence type="ECO:0000256" key="2">
    <source>
        <dbReference type="ARBA" id="ARBA00007087"/>
    </source>
</evidence>
<evidence type="ECO:0000256" key="1">
    <source>
        <dbReference type="ARBA" id="ARBA00004251"/>
    </source>
</evidence>
<dbReference type="PANTHER" id="PTHR14076">
    <property type="entry name" value="RECEPTOR ACTIVITY MODIFYING PROTEIN RAMP"/>
    <property type="match status" value="1"/>
</dbReference>
<dbReference type="GO" id="GO:0006816">
    <property type="term" value="P:calcium ion transport"/>
    <property type="evidence" value="ECO:0000318"/>
    <property type="project" value="GO_Central"/>
</dbReference>
<keyword evidence="4" id="KW-1003">Cell membrane</keyword>
<evidence type="ECO:0000256" key="9">
    <source>
        <dbReference type="ARBA" id="ARBA00023157"/>
    </source>
</evidence>
<dbReference type="GO" id="GO:0072659">
    <property type="term" value="P:protein localization to plasma membrane"/>
    <property type="evidence" value="ECO:0000318"/>
    <property type="project" value="GO_Central"/>
</dbReference>
<dbReference type="InterPro" id="IPR038126">
    <property type="entry name" value="RAMP_sf"/>
</dbReference>
<dbReference type="GeneTree" id="ENSGT00940000161026"/>
<keyword evidence="6" id="KW-0732">Signal</keyword>
<comment type="similarity">
    <text evidence="2">Belongs to the RAMP family.</text>
</comment>
<evidence type="ECO:0000256" key="6">
    <source>
        <dbReference type="ARBA" id="ARBA00022729"/>
    </source>
</evidence>
<dbReference type="Proteomes" id="UP000002281">
    <property type="component" value="Chromosome 4"/>
</dbReference>
<organism evidence="14 15">
    <name type="scientific">Equus caballus</name>
    <name type="common">Horse</name>
    <dbReference type="NCBI Taxonomy" id="9796"/>
    <lineage>
        <taxon>Eukaryota</taxon>
        <taxon>Metazoa</taxon>
        <taxon>Chordata</taxon>
        <taxon>Craniata</taxon>
        <taxon>Vertebrata</taxon>
        <taxon>Euteleostomi</taxon>
        <taxon>Mammalia</taxon>
        <taxon>Eutheria</taxon>
        <taxon>Laurasiatheria</taxon>
        <taxon>Perissodactyla</taxon>
        <taxon>Equidae</taxon>
        <taxon>Equus</taxon>
    </lineage>
</organism>
<protein>
    <recommendedName>
        <fullName evidence="12">Receptor activity-modifying protein 3</fullName>
    </recommendedName>
</protein>
<dbReference type="Gene3D" id="1.10.150.510">
    <property type="entry name" value="Receptor activity modifying family"/>
    <property type="match status" value="1"/>
</dbReference>
<dbReference type="GO" id="GO:0009986">
    <property type="term" value="C:cell surface"/>
    <property type="evidence" value="ECO:0000318"/>
    <property type="project" value="GO_Central"/>
</dbReference>
<dbReference type="GO" id="GO:0032870">
    <property type="term" value="P:cellular response to hormone stimulus"/>
    <property type="evidence" value="ECO:0000318"/>
    <property type="project" value="GO_Central"/>
</dbReference>
<accession>A0A9L0SUT0</accession>
<keyword evidence="3" id="KW-0813">Transport</keyword>
<keyword evidence="11" id="KW-0325">Glycoprotein</keyword>
<keyword evidence="8 13" id="KW-0472">Membrane</keyword>
<dbReference type="AlphaFoldDB" id="A0A9L0SUT0"/>
<evidence type="ECO:0000256" key="4">
    <source>
        <dbReference type="ARBA" id="ARBA00022475"/>
    </source>
</evidence>
<evidence type="ECO:0000313" key="15">
    <source>
        <dbReference type="Proteomes" id="UP000002281"/>
    </source>
</evidence>
<dbReference type="Pfam" id="PF04901">
    <property type="entry name" value="RAMP"/>
    <property type="match status" value="1"/>
</dbReference>
<dbReference type="Ensembl" id="ENSECAT00000146999.1">
    <property type="protein sequence ID" value="ENSECAP00000078013.1"/>
    <property type="gene ID" value="ENSECAG00000045867.1"/>
</dbReference>
<name>A0A9L0SUT0_HORSE</name>
<evidence type="ECO:0000256" key="8">
    <source>
        <dbReference type="ARBA" id="ARBA00023136"/>
    </source>
</evidence>
<evidence type="ECO:0000256" key="7">
    <source>
        <dbReference type="ARBA" id="ARBA00022989"/>
    </source>
</evidence>
<keyword evidence="15" id="KW-1185">Reference proteome</keyword>
<keyword evidence="5 13" id="KW-0812">Transmembrane</keyword>
<dbReference type="GO" id="GO:0015026">
    <property type="term" value="F:coreceptor activity"/>
    <property type="evidence" value="ECO:0000318"/>
    <property type="project" value="GO_Central"/>
</dbReference>
<evidence type="ECO:0000256" key="13">
    <source>
        <dbReference type="SAM" id="Phobius"/>
    </source>
</evidence>
<proteinExistence type="inferred from homology"/>
<dbReference type="GO" id="GO:0043235">
    <property type="term" value="C:receptor complex"/>
    <property type="evidence" value="ECO:0000318"/>
    <property type="project" value="GO_Central"/>
</dbReference>
<dbReference type="GO" id="GO:0015031">
    <property type="term" value="P:protein transport"/>
    <property type="evidence" value="ECO:0000318"/>
    <property type="project" value="GO_Central"/>
</dbReference>
<dbReference type="InterPro" id="IPR006985">
    <property type="entry name" value="RAMP"/>
</dbReference>
<dbReference type="GO" id="GO:0031623">
    <property type="term" value="P:receptor internalization"/>
    <property type="evidence" value="ECO:0000318"/>
    <property type="project" value="GO_Central"/>
</dbReference>
<evidence type="ECO:0000256" key="5">
    <source>
        <dbReference type="ARBA" id="ARBA00022692"/>
    </source>
</evidence>
<keyword evidence="10" id="KW-0675">Receptor</keyword>
<evidence type="ECO:0000256" key="11">
    <source>
        <dbReference type="ARBA" id="ARBA00023180"/>
    </source>
</evidence>
<keyword evidence="9" id="KW-1015">Disulfide bond</keyword>
<evidence type="ECO:0000313" key="14">
    <source>
        <dbReference type="Ensembl" id="ENSECAP00000078013.1"/>
    </source>
</evidence>
<comment type="subcellular location">
    <subcellularLocation>
        <location evidence="1">Cell membrane</location>
        <topology evidence="1">Single-pass type I membrane protein</topology>
    </subcellularLocation>
</comment>